<proteinExistence type="predicted"/>
<organism evidence="1 2">
    <name type="scientific">Brachionus plicatilis</name>
    <name type="common">Marine rotifer</name>
    <name type="synonym">Brachionus muelleri</name>
    <dbReference type="NCBI Taxonomy" id="10195"/>
    <lineage>
        <taxon>Eukaryota</taxon>
        <taxon>Metazoa</taxon>
        <taxon>Spiralia</taxon>
        <taxon>Gnathifera</taxon>
        <taxon>Rotifera</taxon>
        <taxon>Eurotatoria</taxon>
        <taxon>Monogononta</taxon>
        <taxon>Pseudotrocha</taxon>
        <taxon>Ploima</taxon>
        <taxon>Brachionidae</taxon>
        <taxon>Brachionus</taxon>
    </lineage>
</organism>
<reference evidence="1 2" key="1">
    <citation type="journal article" date="2018" name="Sci. Rep.">
        <title>Genomic signatures of local adaptation to the degree of environmental predictability in rotifers.</title>
        <authorList>
            <person name="Franch-Gras L."/>
            <person name="Hahn C."/>
            <person name="Garcia-Roger E.M."/>
            <person name="Carmona M.J."/>
            <person name="Serra M."/>
            <person name="Gomez A."/>
        </authorList>
    </citation>
    <scope>NUCLEOTIDE SEQUENCE [LARGE SCALE GENOMIC DNA]</scope>
    <source>
        <strain evidence="1">HYR1</strain>
    </source>
</reference>
<gene>
    <name evidence="1" type="ORF">BpHYR1_004636</name>
</gene>
<dbReference type="Proteomes" id="UP000276133">
    <property type="component" value="Unassembled WGS sequence"/>
</dbReference>
<protein>
    <submittedName>
        <fullName evidence="1">Uncharacterized protein</fullName>
    </submittedName>
</protein>
<sequence>MDEVGSKSFKVHLKVKILIQFRSEFIYFKKLLSYFRSNAENSCQLLLKIRTNFKEHLTNLRQGNNSII</sequence>
<dbReference type="EMBL" id="REGN01001907">
    <property type="protein sequence ID" value="RNA31703.1"/>
    <property type="molecule type" value="Genomic_DNA"/>
</dbReference>
<comment type="caution">
    <text evidence="1">The sequence shown here is derived from an EMBL/GenBank/DDBJ whole genome shotgun (WGS) entry which is preliminary data.</text>
</comment>
<dbReference type="AlphaFoldDB" id="A0A3M7S794"/>
<evidence type="ECO:0000313" key="2">
    <source>
        <dbReference type="Proteomes" id="UP000276133"/>
    </source>
</evidence>
<name>A0A3M7S794_BRAPC</name>
<evidence type="ECO:0000313" key="1">
    <source>
        <dbReference type="EMBL" id="RNA31703.1"/>
    </source>
</evidence>
<accession>A0A3M7S794</accession>
<keyword evidence="2" id="KW-1185">Reference proteome</keyword>